<accession>A0A6J5MWR4</accession>
<sequence length="69" mass="7373">MTKTRESSDPMPSLPSTLAEAPMPLISPVIATLDPLAAKRILLNGVEVVFGLLFLVALVLILSSFRGPR</sequence>
<gene>
    <name evidence="2" type="ORF">UFOVP567_15</name>
</gene>
<evidence type="ECO:0000256" key="1">
    <source>
        <dbReference type="SAM" id="Phobius"/>
    </source>
</evidence>
<keyword evidence="1" id="KW-1133">Transmembrane helix</keyword>
<evidence type="ECO:0000313" key="2">
    <source>
        <dbReference type="EMBL" id="CAB4150327.1"/>
    </source>
</evidence>
<keyword evidence="1" id="KW-0472">Membrane</keyword>
<reference evidence="2" key="1">
    <citation type="submission" date="2020-04" db="EMBL/GenBank/DDBJ databases">
        <authorList>
            <person name="Chiriac C."/>
            <person name="Salcher M."/>
            <person name="Ghai R."/>
            <person name="Kavagutti S V."/>
        </authorList>
    </citation>
    <scope>NUCLEOTIDE SEQUENCE</scope>
</reference>
<dbReference type="EMBL" id="LR796544">
    <property type="protein sequence ID" value="CAB4150327.1"/>
    <property type="molecule type" value="Genomic_DNA"/>
</dbReference>
<feature type="transmembrane region" description="Helical" evidence="1">
    <location>
        <begin position="41"/>
        <end position="62"/>
    </location>
</feature>
<protein>
    <submittedName>
        <fullName evidence="2">Uncharacterized protein</fullName>
    </submittedName>
</protein>
<keyword evidence="1" id="KW-0812">Transmembrane</keyword>
<name>A0A6J5MWR4_9CAUD</name>
<organism evidence="2">
    <name type="scientific">uncultured Caudovirales phage</name>
    <dbReference type="NCBI Taxonomy" id="2100421"/>
    <lineage>
        <taxon>Viruses</taxon>
        <taxon>Duplodnaviria</taxon>
        <taxon>Heunggongvirae</taxon>
        <taxon>Uroviricota</taxon>
        <taxon>Caudoviricetes</taxon>
        <taxon>Peduoviridae</taxon>
        <taxon>Maltschvirus</taxon>
        <taxon>Maltschvirus maltsch</taxon>
    </lineage>
</organism>
<proteinExistence type="predicted"/>